<dbReference type="GO" id="GO:0016020">
    <property type="term" value="C:membrane"/>
    <property type="evidence" value="ECO:0007669"/>
    <property type="project" value="UniProtKB-SubCell"/>
</dbReference>
<evidence type="ECO:0000256" key="2">
    <source>
        <dbReference type="ARBA" id="ARBA00022448"/>
    </source>
</evidence>
<organism evidence="8 9">
    <name type="scientific">Hyphococcus luteus</name>
    <dbReference type="NCBI Taxonomy" id="2058213"/>
    <lineage>
        <taxon>Bacteria</taxon>
        <taxon>Pseudomonadati</taxon>
        <taxon>Pseudomonadota</taxon>
        <taxon>Alphaproteobacteria</taxon>
        <taxon>Parvularculales</taxon>
        <taxon>Parvularculaceae</taxon>
        <taxon>Hyphococcus</taxon>
    </lineage>
</organism>
<feature type="transmembrane region" description="Helical" evidence="6">
    <location>
        <begin position="326"/>
        <end position="347"/>
    </location>
</feature>
<dbReference type="PROSITE" id="PS50850">
    <property type="entry name" value="MFS"/>
    <property type="match status" value="1"/>
</dbReference>
<evidence type="ECO:0000259" key="7">
    <source>
        <dbReference type="PROSITE" id="PS50850"/>
    </source>
</evidence>
<gene>
    <name evidence="8" type="ORF">CW354_11000</name>
</gene>
<dbReference type="Gene3D" id="1.20.1250.20">
    <property type="entry name" value="MFS general substrate transporter like domains"/>
    <property type="match status" value="1"/>
</dbReference>
<proteinExistence type="predicted"/>
<feature type="transmembrane region" description="Helical" evidence="6">
    <location>
        <begin position="56"/>
        <end position="77"/>
    </location>
</feature>
<evidence type="ECO:0000256" key="6">
    <source>
        <dbReference type="SAM" id="Phobius"/>
    </source>
</evidence>
<dbReference type="OrthoDB" id="7442224at2"/>
<dbReference type="InterPro" id="IPR020846">
    <property type="entry name" value="MFS_dom"/>
</dbReference>
<evidence type="ECO:0000313" key="9">
    <source>
        <dbReference type="Proteomes" id="UP000239504"/>
    </source>
</evidence>
<dbReference type="CDD" id="cd17328">
    <property type="entry name" value="MFS_spinster_like"/>
    <property type="match status" value="1"/>
</dbReference>
<name>A0A2S7K514_9PROT</name>
<feature type="transmembrane region" description="Helical" evidence="6">
    <location>
        <begin position="230"/>
        <end position="250"/>
    </location>
</feature>
<keyword evidence="9" id="KW-1185">Reference proteome</keyword>
<keyword evidence="4 6" id="KW-1133">Transmembrane helix</keyword>
<dbReference type="PANTHER" id="PTHR23505:SF79">
    <property type="entry name" value="PROTEIN SPINSTER"/>
    <property type="match status" value="1"/>
</dbReference>
<protein>
    <submittedName>
        <fullName evidence="8">MFS transporter</fullName>
    </submittedName>
</protein>
<dbReference type="PANTHER" id="PTHR23505">
    <property type="entry name" value="SPINSTER"/>
    <property type="match status" value="1"/>
</dbReference>
<dbReference type="InterPro" id="IPR044770">
    <property type="entry name" value="MFS_spinster-like"/>
</dbReference>
<evidence type="ECO:0000256" key="5">
    <source>
        <dbReference type="ARBA" id="ARBA00023136"/>
    </source>
</evidence>
<feature type="transmembrane region" description="Helical" evidence="6">
    <location>
        <begin position="396"/>
        <end position="418"/>
    </location>
</feature>
<dbReference type="Pfam" id="PF07690">
    <property type="entry name" value="MFS_1"/>
    <property type="match status" value="1"/>
</dbReference>
<feature type="transmembrane region" description="Helical" evidence="6">
    <location>
        <begin position="89"/>
        <end position="111"/>
    </location>
</feature>
<keyword evidence="5 6" id="KW-0472">Membrane</keyword>
<dbReference type="GO" id="GO:0022857">
    <property type="term" value="F:transmembrane transporter activity"/>
    <property type="evidence" value="ECO:0007669"/>
    <property type="project" value="InterPro"/>
</dbReference>
<dbReference type="Proteomes" id="UP000239504">
    <property type="component" value="Unassembled WGS sequence"/>
</dbReference>
<evidence type="ECO:0000256" key="3">
    <source>
        <dbReference type="ARBA" id="ARBA00022692"/>
    </source>
</evidence>
<dbReference type="RefSeq" id="WP_104830138.1">
    <property type="nucleotide sequence ID" value="NZ_PJCH01000006.1"/>
</dbReference>
<keyword evidence="2" id="KW-0813">Transport</keyword>
<sequence>MSETANAKRQGAGDWSPNAVYTLVFLCLISVFNYLDRSILGLALPLIKAEMHVTDAQLGLVSGLAFVLFYSILGVPIAWAADRWNRRNIIAIGFAFWSAMTVLTGFVANIWQLALTRFLMGAGEATGLAPSNSILSDTFRAERRPLALAIFGLASSIAFVVLFPLAGWIAEHHGWRAMFICAGVPGVLFALVFFLTVKEPERGATETAPTRKLPENIAASLRYLFKTRSYVFILAGATFMGANVFAAGAWTPTFLSRVHDMSMAEVAASIGPVRGILGALGVLLGGVMIDRLNPRYVSWRIKIPAIACILAGPAEALFLLGDPKALWLLGFAATSFFTLIHQGPIFAAAMNVARIRMRALAIAVLVFCASLLGQAAGPLIVGVLNDMLEPQLGKLAVRYSLLIIAVTPVLSGLCFWLAAASYEGDMARATDE</sequence>
<reference evidence="8 9" key="1">
    <citation type="submission" date="2017-12" db="EMBL/GenBank/DDBJ databases">
        <authorList>
            <person name="Hurst M.R.H."/>
        </authorList>
    </citation>
    <scope>NUCLEOTIDE SEQUENCE [LARGE SCALE GENOMIC DNA]</scope>
    <source>
        <strain evidence="8 9">SY-3-19</strain>
    </source>
</reference>
<dbReference type="EMBL" id="PJCH01000006">
    <property type="protein sequence ID" value="PQA87600.1"/>
    <property type="molecule type" value="Genomic_DNA"/>
</dbReference>
<feature type="transmembrane region" description="Helical" evidence="6">
    <location>
        <begin position="359"/>
        <end position="384"/>
    </location>
</feature>
<feature type="transmembrane region" description="Helical" evidence="6">
    <location>
        <begin position="18"/>
        <end position="35"/>
    </location>
</feature>
<feature type="transmembrane region" description="Helical" evidence="6">
    <location>
        <begin position="175"/>
        <end position="197"/>
    </location>
</feature>
<feature type="transmembrane region" description="Helical" evidence="6">
    <location>
        <begin position="146"/>
        <end position="169"/>
    </location>
</feature>
<feature type="domain" description="Major facilitator superfamily (MFS) profile" evidence="7">
    <location>
        <begin position="22"/>
        <end position="423"/>
    </location>
</feature>
<evidence type="ECO:0000313" key="8">
    <source>
        <dbReference type="EMBL" id="PQA87600.1"/>
    </source>
</evidence>
<feature type="transmembrane region" description="Helical" evidence="6">
    <location>
        <begin position="301"/>
        <end position="320"/>
    </location>
</feature>
<dbReference type="InterPro" id="IPR036259">
    <property type="entry name" value="MFS_trans_sf"/>
</dbReference>
<dbReference type="InterPro" id="IPR011701">
    <property type="entry name" value="MFS"/>
</dbReference>
<comment type="subcellular location">
    <subcellularLocation>
        <location evidence="1">Membrane</location>
        <topology evidence="1">Multi-pass membrane protein</topology>
    </subcellularLocation>
</comment>
<feature type="transmembrane region" description="Helical" evidence="6">
    <location>
        <begin position="270"/>
        <end position="289"/>
    </location>
</feature>
<keyword evidence="3 6" id="KW-0812">Transmembrane</keyword>
<evidence type="ECO:0000256" key="1">
    <source>
        <dbReference type="ARBA" id="ARBA00004141"/>
    </source>
</evidence>
<dbReference type="SUPFAM" id="SSF103473">
    <property type="entry name" value="MFS general substrate transporter"/>
    <property type="match status" value="1"/>
</dbReference>
<comment type="caution">
    <text evidence="8">The sequence shown here is derived from an EMBL/GenBank/DDBJ whole genome shotgun (WGS) entry which is preliminary data.</text>
</comment>
<evidence type="ECO:0000256" key="4">
    <source>
        <dbReference type="ARBA" id="ARBA00022989"/>
    </source>
</evidence>
<accession>A0A2S7K514</accession>
<dbReference type="AlphaFoldDB" id="A0A2S7K514"/>